<feature type="region of interest" description="Disordered" evidence="1">
    <location>
        <begin position="75"/>
        <end position="96"/>
    </location>
</feature>
<name>A0ABN7AQN1_9HEMI</name>
<dbReference type="Proteomes" id="UP001307889">
    <property type="component" value="Chromosome 5"/>
</dbReference>
<reference evidence="2 3" key="1">
    <citation type="submission" date="2023-09" db="EMBL/GenBank/DDBJ databases">
        <title>Nesidiocoris tenuis whole genome shotgun sequence.</title>
        <authorList>
            <person name="Shibata T."/>
            <person name="Shimoda M."/>
            <person name="Kobayashi T."/>
            <person name="Uehara T."/>
        </authorList>
    </citation>
    <scope>NUCLEOTIDE SEQUENCE [LARGE SCALE GENOMIC DNA]</scope>
    <source>
        <strain evidence="2 3">Japan</strain>
    </source>
</reference>
<keyword evidence="3" id="KW-1185">Reference proteome</keyword>
<evidence type="ECO:0000313" key="3">
    <source>
        <dbReference type="Proteomes" id="UP001307889"/>
    </source>
</evidence>
<proteinExistence type="predicted"/>
<accession>A0ABN7AQN1</accession>
<protein>
    <submittedName>
        <fullName evidence="2">Uncharacterized protein</fullName>
    </submittedName>
</protein>
<evidence type="ECO:0000256" key="1">
    <source>
        <dbReference type="SAM" id="MobiDB-lite"/>
    </source>
</evidence>
<feature type="compositionally biased region" description="Basic and acidic residues" evidence="1">
    <location>
        <begin position="87"/>
        <end position="96"/>
    </location>
</feature>
<dbReference type="EMBL" id="AP028913">
    <property type="protein sequence ID" value="BES94268.1"/>
    <property type="molecule type" value="Genomic_DNA"/>
</dbReference>
<sequence length="96" mass="11121">MVVFSAFIEQARLVLKWDGMRWDCTRCESANARKYRSEMEEREKWASGSETEMADFVDARGAGRVREGPWYLTPIHDYRVPSFGNRPESEGNRAGE</sequence>
<evidence type="ECO:0000313" key="2">
    <source>
        <dbReference type="EMBL" id="BES94268.1"/>
    </source>
</evidence>
<organism evidence="2 3">
    <name type="scientific">Nesidiocoris tenuis</name>
    <dbReference type="NCBI Taxonomy" id="355587"/>
    <lineage>
        <taxon>Eukaryota</taxon>
        <taxon>Metazoa</taxon>
        <taxon>Ecdysozoa</taxon>
        <taxon>Arthropoda</taxon>
        <taxon>Hexapoda</taxon>
        <taxon>Insecta</taxon>
        <taxon>Pterygota</taxon>
        <taxon>Neoptera</taxon>
        <taxon>Paraneoptera</taxon>
        <taxon>Hemiptera</taxon>
        <taxon>Heteroptera</taxon>
        <taxon>Panheteroptera</taxon>
        <taxon>Cimicomorpha</taxon>
        <taxon>Miridae</taxon>
        <taxon>Dicyphina</taxon>
        <taxon>Nesidiocoris</taxon>
    </lineage>
</organism>
<gene>
    <name evidence="2" type="ORF">NTJ_07077</name>
</gene>